<dbReference type="Proteomes" id="UP001428341">
    <property type="component" value="Unassembled WGS sequence"/>
</dbReference>
<organism evidence="1 2">
    <name type="scientific">Citrus x changshan-huyou</name>
    <dbReference type="NCBI Taxonomy" id="2935761"/>
    <lineage>
        <taxon>Eukaryota</taxon>
        <taxon>Viridiplantae</taxon>
        <taxon>Streptophyta</taxon>
        <taxon>Embryophyta</taxon>
        <taxon>Tracheophyta</taxon>
        <taxon>Spermatophyta</taxon>
        <taxon>Magnoliopsida</taxon>
        <taxon>eudicotyledons</taxon>
        <taxon>Gunneridae</taxon>
        <taxon>Pentapetalae</taxon>
        <taxon>rosids</taxon>
        <taxon>malvids</taxon>
        <taxon>Sapindales</taxon>
        <taxon>Rutaceae</taxon>
        <taxon>Aurantioideae</taxon>
        <taxon>Citrus</taxon>
    </lineage>
</organism>
<evidence type="ECO:0000313" key="1">
    <source>
        <dbReference type="EMBL" id="KAK9230035.1"/>
    </source>
</evidence>
<name>A0AAP0MZD6_9ROSI</name>
<comment type="caution">
    <text evidence="1">The sequence shown here is derived from an EMBL/GenBank/DDBJ whole genome shotgun (WGS) entry which is preliminary data.</text>
</comment>
<evidence type="ECO:0000313" key="2">
    <source>
        <dbReference type="Proteomes" id="UP001428341"/>
    </source>
</evidence>
<keyword evidence="2" id="KW-1185">Reference proteome</keyword>
<protein>
    <submittedName>
        <fullName evidence="1">Uncharacterized protein</fullName>
    </submittedName>
</protein>
<sequence>MAKNGLLNDNILTELHHLCDKGDILHRIHITDEGDENHQGNIIKASSDPLHIHGGPIIRARAKKMQAALNGLIEKMWTENAIQDARHHELGLERRQGIVGIIQAIRQPNTQFGSNAEKESSE</sequence>
<accession>A0AAP0MZD6</accession>
<reference evidence="1 2" key="1">
    <citation type="submission" date="2024-05" db="EMBL/GenBank/DDBJ databases">
        <title>Haplotype-resolved chromosome-level genome assembly of Huyou (Citrus changshanensis).</title>
        <authorList>
            <person name="Miao C."/>
            <person name="Chen W."/>
            <person name="Wu Y."/>
            <person name="Wang L."/>
            <person name="Zhao S."/>
            <person name="Grierson D."/>
            <person name="Xu C."/>
            <person name="Chen K."/>
        </authorList>
    </citation>
    <scope>NUCLEOTIDE SEQUENCE [LARGE SCALE GENOMIC DNA]</scope>
    <source>
        <strain evidence="1">01-14</strain>
        <tissue evidence="1">Leaf</tissue>
    </source>
</reference>
<gene>
    <name evidence="1" type="ORF">WN944_023002</name>
</gene>
<proteinExistence type="predicted"/>
<dbReference type="EMBL" id="JBCGBO010000001">
    <property type="protein sequence ID" value="KAK9230035.1"/>
    <property type="molecule type" value="Genomic_DNA"/>
</dbReference>
<dbReference type="AlphaFoldDB" id="A0AAP0MZD6"/>